<dbReference type="SUPFAM" id="SSF55347">
    <property type="entry name" value="Glyceraldehyde-3-phosphate dehydrogenase-like, C-terminal domain"/>
    <property type="match status" value="1"/>
</dbReference>
<feature type="domain" description="Gfo/Idh/MocA-like oxidoreductase N-terminal" evidence="1">
    <location>
        <begin position="42"/>
        <end position="169"/>
    </location>
</feature>
<comment type="caution">
    <text evidence="2">The sequence shown here is derived from an EMBL/GenBank/DDBJ whole genome shotgun (WGS) entry which is preliminary data.</text>
</comment>
<dbReference type="PANTHER" id="PTHR43818">
    <property type="entry name" value="BCDNA.GH03377"/>
    <property type="match status" value="1"/>
</dbReference>
<evidence type="ECO:0000259" key="1">
    <source>
        <dbReference type="Pfam" id="PF01408"/>
    </source>
</evidence>
<dbReference type="InterPro" id="IPR036291">
    <property type="entry name" value="NAD(P)-bd_dom_sf"/>
</dbReference>
<accession>A0A0P8AFI9</accession>
<gene>
    <name evidence="2" type="ORF">HLUCCX10_07370</name>
</gene>
<dbReference type="STRING" id="1305737.GCA_000526355_03522"/>
<proteinExistence type="predicted"/>
<protein>
    <submittedName>
        <fullName evidence="2">NAD-dependent oxidoreductase</fullName>
    </submittedName>
</protein>
<sequence>MNDQSRRDFLKKSALTTAGIGFGAMTFSPKSYSRIIGANDRVNVGIVGFSDRAKYALIPAMLVHAKEMNYQFTAVSDIWSRRRDECQAYVKDKADLSIAACRNNDELYDRKDVDAVIISTADFQHALHCKEAVEAGRDVYVEKPFAETMADNRAAKEAVLRTGKIVQVGSQRRSGANYHAANKFIKDGKFGDIVAVEMTWNVNQPGRWRLPELTQEIRQEDTDWDRFLMNRPKIAWDPRKYLEFRLFWPFSSGIPGQWMAHQIDTVHWFTDLPHPRSVAANGGIYLWKDGRENFDTMTAVFDYGPLDDASKGFQVIYSSRFTNSAGGTKEIYYSNAGELNLDTNKITPNGGLRENHAKRMGMKENLLPEMSLAEAAAVETSANTGVDNLTSAHMRNWMECVRSRQKPNADVMAGYNHSIANIMTTAALRTGQFVTFDEEKQEVLAGGKPFQY</sequence>
<reference evidence="2 3" key="1">
    <citation type="submission" date="2015-09" db="EMBL/GenBank/DDBJ databases">
        <title>Identification and resolution of microdiversity through metagenomic sequencing of parallel consortia.</title>
        <authorList>
            <person name="Nelson W.C."/>
            <person name="Romine M.F."/>
            <person name="Lindemann S.R."/>
        </authorList>
    </citation>
    <scope>NUCLEOTIDE SEQUENCE [LARGE SCALE GENOMIC DNA]</scope>
    <source>
        <strain evidence="2">HL-49</strain>
    </source>
</reference>
<dbReference type="Proteomes" id="UP000050421">
    <property type="component" value="Unassembled WGS sequence"/>
</dbReference>
<dbReference type="InterPro" id="IPR050463">
    <property type="entry name" value="Gfo/Idh/MocA_oxidrdct_glycsds"/>
</dbReference>
<dbReference type="GO" id="GO:0000166">
    <property type="term" value="F:nucleotide binding"/>
    <property type="evidence" value="ECO:0007669"/>
    <property type="project" value="InterPro"/>
</dbReference>
<dbReference type="AlphaFoldDB" id="A0A0P8AFI9"/>
<dbReference type="PROSITE" id="PS51318">
    <property type="entry name" value="TAT"/>
    <property type="match status" value="1"/>
</dbReference>
<evidence type="ECO:0000313" key="3">
    <source>
        <dbReference type="Proteomes" id="UP000050421"/>
    </source>
</evidence>
<evidence type="ECO:0000313" key="2">
    <source>
        <dbReference type="EMBL" id="KPQ16827.1"/>
    </source>
</evidence>
<dbReference type="PANTHER" id="PTHR43818:SF5">
    <property type="entry name" value="OXIDOREDUCTASE FAMILY PROTEIN"/>
    <property type="match status" value="1"/>
</dbReference>
<dbReference type="PATRIC" id="fig|1305737.6.peg.2119"/>
<dbReference type="InterPro" id="IPR006311">
    <property type="entry name" value="TAT_signal"/>
</dbReference>
<dbReference type="Pfam" id="PF01408">
    <property type="entry name" value="GFO_IDH_MocA"/>
    <property type="match status" value="1"/>
</dbReference>
<dbReference type="eggNOG" id="COG0673">
    <property type="taxonomic scope" value="Bacteria"/>
</dbReference>
<dbReference type="InterPro" id="IPR000683">
    <property type="entry name" value="Gfo/Idh/MocA-like_OxRdtase_N"/>
</dbReference>
<dbReference type="Gene3D" id="3.30.360.10">
    <property type="entry name" value="Dihydrodipicolinate Reductase, domain 2"/>
    <property type="match status" value="1"/>
</dbReference>
<dbReference type="OrthoDB" id="9763611at2"/>
<organism evidence="2 3">
    <name type="scientific">Algoriphagus marincola HL-49</name>
    <dbReference type="NCBI Taxonomy" id="1305737"/>
    <lineage>
        <taxon>Bacteria</taxon>
        <taxon>Pseudomonadati</taxon>
        <taxon>Bacteroidota</taxon>
        <taxon>Cytophagia</taxon>
        <taxon>Cytophagales</taxon>
        <taxon>Cyclobacteriaceae</taxon>
        <taxon>Algoriphagus</taxon>
    </lineage>
</organism>
<name>A0A0P8AFI9_9BACT</name>
<dbReference type="Gene3D" id="3.40.50.720">
    <property type="entry name" value="NAD(P)-binding Rossmann-like Domain"/>
    <property type="match status" value="1"/>
</dbReference>
<dbReference type="NCBIfam" id="TIGR01409">
    <property type="entry name" value="TAT_signal_seq"/>
    <property type="match status" value="1"/>
</dbReference>
<dbReference type="InterPro" id="IPR019546">
    <property type="entry name" value="TAT_signal_bac_arc"/>
</dbReference>
<dbReference type="SUPFAM" id="SSF51735">
    <property type="entry name" value="NAD(P)-binding Rossmann-fold domains"/>
    <property type="match status" value="1"/>
</dbReference>
<dbReference type="EMBL" id="LJXT01000036">
    <property type="protein sequence ID" value="KPQ16827.1"/>
    <property type="molecule type" value="Genomic_DNA"/>
</dbReference>